<dbReference type="OrthoDB" id="1701699at2759"/>
<accession>A0A6P6WX05</accession>
<dbReference type="GO" id="GO:0048367">
    <property type="term" value="P:shoot system development"/>
    <property type="evidence" value="ECO:0007669"/>
    <property type="project" value="InterPro"/>
</dbReference>
<dbReference type="Proteomes" id="UP001652660">
    <property type="component" value="Chromosome 1c"/>
</dbReference>
<name>A0A6P6WX05_COFAR</name>
<dbReference type="PANTHER" id="PTHR33070">
    <property type="entry name" value="OS06G0725500 PROTEIN"/>
    <property type="match status" value="1"/>
</dbReference>
<evidence type="ECO:0000313" key="1">
    <source>
        <dbReference type="Proteomes" id="UP001652660"/>
    </source>
</evidence>
<dbReference type="InterPro" id="IPR004320">
    <property type="entry name" value="BPS1_pln"/>
</dbReference>
<reference evidence="1" key="1">
    <citation type="journal article" date="2025" name="Foods">
        <title>Unveiling the Microbial Signatures of Arabica Coffee Cherries: Insights into Ripeness Specific Diversity, Functional Traits, and Implications for Quality and Safety.</title>
        <authorList>
            <consortium name="RefSeq"/>
            <person name="Tenea G.N."/>
            <person name="Cifuentes V."/>
            <person name="Reyes P."/>
            <person name="Cevallos-Vallejos M."/>
        </authorList>
    </citation>
    <scope>NUCLEOTIDE SEQUENCE [LARGE SCALE GENOMIC DNA]</scope>
</reference>
<dbReference type="GeneID" id="113736926"/>
<sequence>MLRNSCKRLKSLEAASSPLHSLACQKLDCVKRLYECLDDLLQLPSTQQSLYNERLGKLEEGVLDRSLRLLDICRVVRDIYSQMKESIQELESSLRRKRSGDLSNKLDLLNDKKSNKEVIKKLEAVDSSIEELAEMLEIVFRLLLKSRVSFSILSTTRLGPQSAWSPKYHAPQFCIHYPL</sequence>
<dbReference type="Pfam" id="PF03087">
    <property type="entry name" value="BPS1"/>
    <property type="match status" value="2"/>
</dbReference>
<keyword evidence="1" id="KW-1185">Reference proteome</keyword>
<dbReference type="AlphaFoldDB" id="A0A6P6WX05"/>
<dbReference type="RefSeq" id="XP_027119950.1">
    <property type="nucleotide sequence ID" value="XM_027264149.1"/>
</dbReference>
<proteinExistence type="predicted"/>
<reference evidence="2" key="2">
    <citation type="submission" date="2025-08" db="UniProtKB">
        <authorList>
            <consortium name="RefSeq"/>
        </authorList>
    </citation>
    <scope>IDENTIFICATION</scope>
    <source>
        <tissue evidence="2">Leaves</tissue>
    </source>
</reference>
<evidence type="ECO:0000313" key="2">
    <source>
        <dbReference type="RefSeq" id="XP_027119950.1"/>
    </source>
</evidence>
<protein>
    <submittedName>
        <fullName evidence="2">Uncharacterized protein</fullName>
    </submittedName>
</protein>
<dbReference type="GO" id="GO:0048364">
    <property type="term" value="P:root development"/>
    <property type="evidence" value="ECO:0007669"/>
    <property type="project" value="InterPro"/>
</dbReference>
<organism evidence="1 2">
    <name type="scientific">Coffea arabica</name>
    <name type="common">Arabian coffee</name>
    <dbReference type="NCBI Taxonomy" id="13443"/>
    <lineage>
        <taxon>Eukaryota</taxon>
        <taxon>Viridiplantae</taxon>
        <taxon>Streptophyta</taxon>
        <taxon>Embryophyta</taxon>
        <taxon>Tracheophyta</taxon>
        <taxon>Spermatophyta</taxon>
        <taxon>Magnoliopsida</taxon>
        <taxon>eudicotyledons</taxon>
        <taxon>Gunneridae</taxon>
        <taxon>Pentapetalae</taxon>
        <taxon>asterids</taxon>
        <taxon>lamiids</taxon>
        <taxon>Gentianales</taxon>
        <taxon>Rubiaceae</taxon>
        <taxon>Ixoroideae</taxon>
        <taxon>Gardenieae complex</taxon>
        <taxon>Bertiereae - Coffeeae clade</taxon>
        <taxon>Coffeeae</taxon>
        <taxon>Coffea</taxon>
    </lineage>
</organism>
<gene>
    <name evidence="2" type="primary">LOC113736926</name>
</gene>
<dbReference type="PANTHER" id="PTHR33070:SF115">
    <property type="entry name" value="T23E18.15"/>
    <property type="match status" value="1"/>
</dbReference>